<dbReference type="OrthoDB" id="10300189at2759"/>
<organism evidence="2 3">
    <name type="scientific">Postia placenta MAD-698-R-SB12</name>
    <dbReference type="NCBI Taxonomy" id="670580"/>
    <lineage>
        <taxon>Eukaryota</taxon>
        <taxon>Fungi</taxon>
        <taxon>Dikarya</taxon>
        <taxon>Basidiomycota</taxon>
        <taxon>Agaricomycotina</taxon>
        <taxon>Agaricomycetes</taxon>
        <taxon>Polyporales</taxon>
        <taxon>Adustoporiaceae</taxon>
        <taxon>Rhodonia</taxon>
    </lineage>
</organism>
<keyword evidence="3" id="KW-1185">Reference proteome</keyword>
<gene>
    <name evidence="2" type="ORF">POSPLADRAFT_1130975</name>
</gene>
<evidence type="ECO:0000313" key="2">
    <source>
        <dbReference type="EMBL" id="OSX66465.1"/>
    </source>
</evidence>
<protein>
    <submittedName>
        <fullName evidence="2">Uncharacterized protein</fullName>
    </submittedName>
</protein>
<dbReference type="AlphaFoldDB" id="A0A1X6NCU6"/>
<dbReference type="Proteomes" id="UP000194127">
    <property type="component" value="Unassembled WGS sequence"/>
</dbReference>
<dbReference type="EMBL" id="KZ110592">
    <property type="protein sequence ID" value="OSX66465.1"/>
    <property type="molecule type" value="Genomic_DNA"/>
</dbReference>
<evidence type="ECO:0000256" key="1">
    <source>
        <dbReference type="SAM" id="MobiDB-lite"/>
    </source>
</evidence>
<feature type="region of interest" description="Disordered" evidence="1">
    <location>
        <begin position="170"/>
        <end position="195"/>
    </location>
</feature>
<feature type="region of interest" description="Disordered" evidence="1">
    <location>
        <begin position="1"/>
        <end position="41"/>
    </location>
</feature>
<proteinExistence type="predicted"/>
<feature type="compositionally biased region" description="Low complexity" evidence="1">
    <location>
        <begin position="1"/>
        <end position="14"/>
    </location>
</feature>
<accession>A0A1X6NCU6</accession>
<dbReference type="RefSeq" id="XP_024343259.1">
    <property type="nucleotide sequence ID" value="XM_024484013.1"/>
</dbReference>
<dbReference type="GeneID" id="36328962"/>
<sequence length="266" mass="28752">MDTGTSTSTTSRIRAWTRRGTQGRRGHGIYGDARTPEKTAHEVSYTNEETETQECQSFTPFSSSGVNRDDDAKDSVIWRHSAPFSERTVKDDKVAAPRQRTMSLSIGVNFDMPVLETERGDRYVLAIVLSGEPLVATGPFAHEGTLRPTIRDTSQIEASSECAAAARIGGRRGSAVDDEPELPPPPPREAIGGREAGRDWLELNEAVGERWISEPDLWASTDGMIVVSEGSLRGPAGDAEGCVRDGGHVSLRVGWCAVDGGENRGQ</sequence>
<reference evidence="2 3" key="1">
    <citation type="submission" date="2017-04" db="EMBL/GenBank/DDBJ databases">
        <title>Genome Sequence of the Model Brown-Rot Fungus Postia placenta SB12.</title>
        <authorList>
            <consortium name="DOE Joint Genome Institute"/>
            <person name="Gaskell J."/>
            <person name="Kersten P."/>
            <person name="Larrondo L.F."/>
            <person name="Canessa P."/>
            <person name="Martinez D."/>
            <person name="Hibbett D."/>
            <person name="Schmoll M."/>
            <person name="Kubicek C.P."/>
            <person name="Martinez A.T."/>
            <person name="Yadav J."/>
            <person name="Master E."/>
            <person name="Magnuson J.K."/>
            <person name="James T."/>
            <person name="Yaver D."/>
            <person name="Berka R."/>
            <person name="Labutti K."/>
            <person name="Lipzen A."/>
            <person name="Aerts A."/>
            <person name="Barry K."/>
            <person name="Henrissat B."/>
            <person name="Blanchette R."/>
            <person name="Grigoriev I."/>
            <person name="Cullen D."/>
        </authorList>
    </citation>
    <scope>NUCLEOTIDE SEQUENCE [LARGE SCALE GENOMIC DNA]</scope>
    <source>
        <strain evidence="2 3">MAD-698-R-SB12</strain>
    </source>
</reference>
<feature type="compositionally biased region" description="Basic residues" evidence="1">
    <location>
        <begin position="15"/>
        <end position="27"/>
    </location>
</feature>
<evidence type="ECO:0000313" key="3">
    <source>
        <dbReference type="Proteomes" id="UP000194127"/>
    </source>
</evidence>
<name>A0A1X6NCU6_9APHY</name>